<proteinExistence type="predicted"/>
<feature type="transmembrane region" description="Helical" evidence="2">
    <location>
        <begin position="185"/>
        <end position="208"/>
    </location>
</feature>
<protein>
    <submittedName>
        <fullName evidence="3">ABC transporter permease subunit</fullName>
    </submittedName>
</protein>
<dbReference type="AlphaFoldDB" id="A0A7K3WDP4"/>
<feature type="transmembrane region" description="Helical" evidence="2">
    <location>
        <begin position="228"/>
        <end position="251"/>
    </location>
</feature>
<feature type="region of interest" description="Disordered" evidence="1">
    <location>
        <begin position="1"/>
        <end position="22"/>
    </location>
</feature>
<feature type="transmembrane region" description="Helical" evidence="2">
    <location>
        <begin position="48"/>
        <end position="68"/>
    </location>
</feature>
<feature type="transmembrane region" description="Helical" evidence="2">
    <location>
        <begin position="332"/>
        <end position="352"/>
    </location>
</feature>
<keyword evidence="2" id="KW-1133">Transmembrane helix</keyword>
<evidence type="ECO:0000313" key="3">
    <source>
        <dbReference type="EMBL" id="NEL54524.1"/>
    </source>
</evidence>
<accession>A0A7K3WDP4</accession>
<comment type="caution">
    <text evidence="3">The sequence shown here is derived from an EMBL/GenBank/DDBJ whole genome shotgun (WGS) entry which is preliminary data.</text>
</comment>
<keyword evidence="4" id="KW-1185">Reference proteome</keyword>
<feature type="transmembrane region" description="Helical" evidence="2">
    <location>
        <begin position="263"/>
        <end position="282"/>
    </location>
</feature>
<feature type="region of interest" description="Disordered" evidence="1">
    <location>
        <begin position="91"/>
        <end position="112"/>
    </location>
</feature>
<feature type="compositionally biased region" description="Gly residues" evidence="1">
    <location>
        <begin position="1"/>
        <end position="16"/>
    </location>
</feature>
<feature type="compositionally biased region" description="Basic and acidic residues" evidence="1">
    <location>
        <begin position="91"/>
        <end position="106"/>
    </location>
</feature>
<reference evidence="3 4" key="1">
    <citation type="submission" date="2020-02" db="EMBL/GenBank/DDBJ databases">
        <title>The whole genome sequence of CPCC 205119.</title>
        <authorList>
            <person name="Jiang Z."/>
        </authorList>
    </citation>
    <scope>NUCLEOTIDE SEQUENCE [LARGE SCALE GENOMIC DNA]</scope>
    <source>
        <strain evidence="3 4">CPCC 205119</strain>
    </source>
</reference>
<feature type="transmembrane region" description="Helical" evidence="2">
    <location>
        <begin position="143"/>
        <end position="164"/>
    </location>
</feature>
<evidence type="ECO:0000256" key="2">
    <source>
        <dbReference type="SAM" id="Phobius"/>
    </source>
</evidence>
<dbReference type="GO" id="GO:0005886">
    <property type="term" value="C:plasma membrane"/>
    <property type="evidence" value="ECO:0007669"/>
    <property type="project" value="UniProtKB-SubCell"/>
</dbReference>
<keyword evidence="2" id="KW-0812">Transmembrane</keyword>
<name>A0A7K3WDP4_9ACTN</name>
<organism evidence="3 4">
    <name type="scientific">Goekera deserti</name>
    <dbReference type="NCBI Taxonomy" id="2497753"/>
    <lineage>
        <taxon>Bacteria</taxon>
        <taxon>Bacillati</taxon>
        <taxon>Actinomycetota</taxon>
        <taxon>Actinomycetes</taxon>
        <taxon>Geodermatophilales</taxon>
        <taxon>Geodermatophilaceae</taxon>
        <taxon>Goekera</taxon>
    </lineage>
</organism>
<evidence type="ECO:0000256" key="1">
    <source>
        <dbReference type="SAM" id="MobiDB-lite"/>
    </source>
</evidence>
<gene>
    <name evidence="3" type="ORF">G1H19_10980</name>
</gene>
<evidence type="ECO:0000313" key="4">
    <source>
        <dbReference type="Proteomes" id="UP000470470"/>
    </source>
</evidence>
<dbReference type="RefSeq" id="WP_152727782.1">
    <property type="nucleotide sequence ID" value="NZ_JAABOZ010000001.1"/>
</dbReference>
<dbReference type="Proteomes" id="UP000470470">
    <property type="component" value="Unassembled WGS sequence"/>
</dbReference>
<dbReference type="GO" id="GO:0140359">
    <property type="term" value="F:ABC-type transporter activity"/>
    <property type="evidence" value="ECO:0007669"/>
    <property type="project" value="InterPro"/>
</dbReference>
<dbReference type="EMBL" id="JAAGWK010000015">
    <property type="protein sequence ID" value="NEL54524.1"/>
    <property type="molecule type" value="Genomic_DNA"/>
</dbReference>
<sequence>MSTAVGQGGVRAQGGGRPDDVASVPAGRFSGLLRAEAHRFLSRRFIQVVLALAVLGWLAAVLVASTQYSSAGPEELARAEQRLAQDVQQANRDREECLTGPDRPEDVPVDSGCGQEVRAEDYEVASYLIPAPFSLADEGQGGAIAFGAAAAVLAFLIGATFVGAEWSTRSMVALLFWETRRTRVLGAKALVVVGAALLIGLAAAAMWLAMASLLRAVAGDGARLPDDFWSGLLSLQGRGVLLALLAGLLGFGLTHLVRNTGAALGIAFVYVAIAETAVRIFLPNAQPWLLTNNAIALVVPDGLTLYIPQRTLDGSGLPVEQGTEYVLGNLQAGLWLGAVAAVVIGAGMVLFARRDLH</sequence>
<keyword evidence="2" id="KW-0472">Membrane</keyword>